<reference evidence="7 8" key="1">
    <citation type="submission" date="2020-08" db="EMBL/GenBank/DDBJ databases">
        <title>Functional genomics of gut bacteria from endangered species of beetles.</title>
        <authorList>
            <person name="Carlos-Shanley C."/>
        </authorList>
    </citation>
    <scope>NUCLEOTIDE SEQUENCE [LARGE SCALE GENOMIC DNA]</scope>
    <source>
        <strain evidence="7 8">S00151</strain>
    </source>
</reference>
<evidence type="ECO:0000259" key="6">
    <source>
        <dbReference type="Pfam" id="PF07291"/>
    </source>
</evidence>
<gene>
    <name evidence="7" type="ORF">HNP38_002529</name>
</gene>
<dbReference type="InterPro" id="IPR009908">
    <property type="entry name" value="Methylamine_util_MauE"/>
</dbReference>
<dbReference type="EMBL" id="JACHLE010000003">
    <property type="protein sequence ID" value="MBB4807225.1"/>
    <property type="molecule type" value="Genomic_DNA"/>
</dbReference>
<accession>A0A840KF73</accession>
<feature type="domain" description="Methylamine utilisation protein MauE" evidence="6">
    <location>
        <begin position="11"/>
        <end position="133"/>
    </location>
</feature>
<evidence type="ECO:0000256" key="4">
    <source>
        <dbReference type="ARBA" id="ARBA00023136"/>
    </source>
</evidence>
<comment type="subcellular location">
    <subcellularLocation>
        <location evidence="1">Membrane</location>
        <topology evidence="1">Multi-pass membrane protein</topology>
    </subcellularLocation>
</comment>
<feature type="transmembrane region" description="Helical" evidence="5">
    <location>
        <begin position="7"/>
        <end position="26"/>
    </location>
</feature>
<dbReference type="GO" id="GO:0030416">
    <property type="term" value="P:methylamine metabolic process"/>
    <property type="evidence" value="ECO:0007669"/>
    <property type="project" value="InterPro"/>
</dbReference>
<dbReference type="AlphaFoldDB" id="A0A840KF73"/>
<evidence type="ECO:0000313" key="8">
    <source>
        <dbReference type="Proteomes" id="UP000592180"/>
    </source>
</evidence>
<evidence type="ECO:0000313" key="7">
    <source>
        <dbReference type="EMBL" id="MBB4807225.1"/>
    </source>
</evidence>
<feature type="transmembrane region" description="Helical" evidence="5">
    <location>
        <begin position="118"/>
        <end position="135"/>
    </location>
</feature>
<comment type="caution">
    <text evidence="7">The sequence shown here is derived from an EMBL/GenBank/DDBJ whole genome shotgun (WGS) entry which is preliminary data.</text>
</comment>
<keyword evidence="4 5" id="KW-0472">Membrane</keyword>
<dbReference type="GO" id="GO:0016020">
    <property type="term" value="C:membrane"/>
    <property type="evidence" value="ECO:0007669"/>
    <property type="project" value="UniProtKB-SubCell"/>
</dbReference>
<proteinExistence type="predicted"/>
<feature type="transmembrane region" description="Helical" evidence="5">
    <location>
        <begin position="147"/>
        <end position="166"/>
    </location>
</feature>
<protein>
    <submittedName>
        <fullName evidence="7">Putative membrane protein YphA (DoxX/SURF4 family)</fullName>
    </submittedName>
</protein>
<organism evidence="7 8">
    <name type="scientific">Chryseobacterium defluvii</name>
    <dbReference type="NCBI Taxonomy" id="160396"/>
    <lineage>
        <taxon>Bacteria</taxon>
        <taxon>Pseudomonadati</taxon>
        <taxon>Bacteroidota</taxon>
        <taxon>Flavobacteriia</taxon>
        <taxon>Flavobacteriales</taxon>
        <taxon>Weeksellaceae</taxon>
        <taxon>Chryseobacterium group</taxon>
        <taxon>Chryseobacterium</taxon>
    </lineage>
</organism>
<feature type="transmembrane region" description="Helical" evidence="5">
    <location>
        <begin position="76"/>
        <end position="98"/>
    </location>
</feature>
<keyword evidence="2 5" id="KW-0812">Transmembrane</keyword>
<evidence type="ECO:0000256" key="1">
    <source>
        <dbReference type="ARBA" id="ARBA00004141"/>
    </source>
</evidence>
<evidence type="ECO:0000256" key="5">
    <source>
        <dbReference type="SAM" id="Phobius"/>
    </source>
</evidence>
<dbReference type="RefSeq" id="WP_184189938.1">
    <property type="nucleotide sequence ID" value="NZ_JACHLE010000003.1"/>
</dbReference>
<feature type="transmembrane region" description="Helical" evidence="5">
    <location>
        <begin position="46"/>
        <end position="69"/>
    </location>
</feature>
<dbReference type="Pfam" id="PF07291">
    <property type="entry name" value="MauE"/>
    <property type="match status" value="1"/>
</dbReference>
<keyword evidence="8" id="KW-1185">Reference proteome</keyword>
<name>A0A840KF73_9FLAO</name>
<sequence>MKKKFSYHFPGIVAYFFVLLFVYAALSKLLDFEAFQVQLAQSPLLSAYAGFISYAVIIVELIIAALLCINSMRLVGLYASFGLMVSFTIYIYLILNFSDFVPCSCGGILEKLGWTEHLIFNVACIALALGAIIILERQRATNWQRYLIFSGTIGVISCGLVIFLFISSEHIMKTENNFTRRFLQHPMEEDKKMDLGANSYYFAGTADNNIYLGNYTTPLILTVIDTALTSKASSTLVIDHKNHPFRSIQIQVQKPYYYIYDGNVPVIYRGELGKQNAKTISYKDAYFNQIIPLDSARFAIRTQSSETQNRVLGILDLQKDPKVKLYPRLLEKQKDGVFDSDGKMVRDPVTGKILYTYFYRNQFIEMDSELNIERKLHTIDTVTRAQIQVTQLKDGQHKMSAPPLTVNKNMVAYRKLLFNESNLMGKHESRKAWKQAAIVDVYRTDRQEYVGSFYVFNRGKDKMSHMLVTDRYFYILIGNEMVRYRLYPSLTRHFSTGKAENL</sequence>
<dbReference type="Proteomes" id="UP000592180">
    <property type="component" value="Unassembled WGS sequence"/>
</dbReference>
<evidence type="ECO:0000256" key="2">
    <source>
        <dbReference type="ARBA" id="ARBA00022692"/>
    </source>
</evidence>
<keyword evidence="3 5" id="KW-1133">Transmembrane helix</keyword>
<evidence type="ECO:0000256" key="3">
    <source>
        <dbReference type="ARBA" id="ARBA00022989"/>
    </source>
</evidence>